<sequence length="280" mass="29169">MKASSARVVLTGASGGIGQPVAQALLKAGAAVMLVGRSAAGLAAQASELSQLTGVKSPRIDFRVADLSRPEDLASLSVLASAWGCNVLVHNAGLASFGRLQSLDARDIQAVVQTNLIAPMLLTQALLPHLLAQPTAQVICVGSVLGRLGLPGFSAYSASKFGLRGFAEALRRELQETPVKVQYLGPRSTRTDFNNEAVEAYNQATGTAMDSPQTVAVELLALLESEAAERFVGFPESLAVRLNGLAPTWLDAGFKRNSRALPAAATTDRPPAITSLSSPI</sequence>
<dbReference type="PANTHER" id="PTHR44196">
    <property type="entry name" value="DEHYDROGENASE/REDUCTASE SDR FAMILY MEMBER 7B"/>
    <property type="match status" value="1"/>
</dbReference>
<evidence type="ECO:0000256" key="1">
    <source>
        <dbReference type="ARBA" id="ARBA00006484"/>
    </source>
</evidence>
<dbReference type="PRINTS" id="PR00081">
    <property type="entry name" value="GDHRDH"/>
</dbReference>
<dbReference type="CDD" id="cd05233">
    <property type="entry name" value="SDR_c"/>
    <property type="match status" value="1"/>
</dbReference>
<dbReference type="RefSeq" id="WP_177139146.1">
    <property type="nucleotide sequence ID" value="NZ_JAGPWB010000005.1"/>
</dbReference>
<proteinExistence type="inferred from homology"/>
<comment type="caution">
    <text evidence="5">The sequence shown here is derived from an EMBL/GenBank/DDBJ whole genome shotgun (WGS) entry which is preliminary data.</text>
</comment>
<dbReference type="PROSITE" id="PS00061">
    <property type="entry name" value="ADH_SHORT"/>
    <property type="match status" value="1"/>
</dbReference>
<dbReference type="GO" id="GO:0016491">
    <property type="term" value="F:oxidoreductase activity"/>
    <property type="evidence" value="ECO:0007669"/>
    <property type="project" value="UniProtKB-KW"/>
</dbReference>
<protein>
    <submittedName>
        <fullName evidence="5">SDR family oxidoreductase</fullName>
    </submittedName>
</protein>
<dbReference type="Pfam" id="PF00106">
    <property type="entry name" value="adh_short"/>
    <property type="match status" value="1"/>
</dbReference>
<keyword evidence="6" id="KW-1185">Reference proteome</keyword>
<dbReference type="InterPro" id="IPR020904">
    <property type="entry name" value="Sc_DH/Rdtase_CS"/>
</dbReference>
<dbReference type="Gene3D" id="3.40.50.720">
    <property type="entry name" value="NAD(P)-binding Rossmann-like Domain"/>
    <property type="match status" value="1"/>
</dbReference>
<comment type="similarity">
    <text evidence="1">Belongs to the short-chain dehydrogenases/reductases (SDR) family.</text>
</comment>
<dbReference type="EMBL" id="VYGV01000027">
    <property type="protein sequence ID" value="NWF48483.1"/>
    <property type="molecule type" value="Genomic_DNA"/>
</dbReference>
<organism evidence="5 6">
    <name type="scientific">Hydrogenophaga aromaticivorans</name>
    <dbReference type="NCBI Taxonomy" id="2610898"/>
    <lineage>
        <taxon>Bacteria</taxon>
        <taxon>Pseudomonadati</taxon>
        <taxon>Pseudomonadota</taxon>
        <taxon>Betaproteobacteria</taxon>
        <taxon>Burkholderiales</taxon>
        <taxon>Comamonadaceae</taxon>
        <taxon>Hydrogenophaga</taxon>
    </lineage>
</organism>
<feature type="domain" description="Ketoreductase" evidence="4">
    <location>
        <begin position="6"/>
        <end position="188"/>
    </location>
</feature>
<evidence type="ECO:0000256" key="3">
    <source>
        <dbReference type="SAM" id="MobiDB-lite"/>
    </source>
</evidence>
<dbReference type="NCBIfam" id="NF006565">
    <property type="entry name" value="PRK09072.1"/>
    <property type="match status" value="1"/>
</dbReference>
<dbReference type="Proteomes" id="UP000545507">
    <property type="component" value="Unassembled WGS sequence"/>
</dbReference>
<dbReference type="GO" id="GO:0016020">
    <property type="term" value="C:membrane"/>
    <property type="evidence" value="ECO:0007669"/>
    <property type="project" value="TreeGrafter"/>
</dbReference>
<name>A0A7Y8H2K9_9BURK</name>
<evidence type="ECO:0000313" key="5">
    <source>
        <dbReference type="EMBL" id="NWF48483.1"/>
    </source>
</evidence>
<evidence type="ECO:0000259" key="4">
    <source>
        <dbReference type="SMART" id="SM00822"/>
    </source>
</evidence>
<feature type="region of interest" description="Disordered" evidence="3">
    <location>
        <begin position="261"/>
        <end position="280"/>
    </location>
</feature>
<evidence type="ECO:0000256" key="2">
    <source>
        <dbReference type="ARBA" id="ARBA00023002"/>
    </source>
</evidence>
<dbReference type="PANTHER" id="PTHR44196:SF1">
    <property type="entry name" value="DEHYDROGENASE_REDUCTASE SDR FAMILY MEMBER 7B"/>
    <property type="match status" value="1"/>
</dbReference>
<accession>A0A7Y8H2K9</accession>
<dbReference type="AlphaFoldDB" id="A0A7Y8H2K9"/>
<evidence type="ECO:0000313" key="6">
    <source>
        <dbReference type="Proteomes" id="UP000545507"/>
    </source>
</evidence>
<dbReference type="SMART" id="SM00822">
    <property type="entry name" value="PKS_KR"/>
    <property type="match status" value="1"/>
</dbReference>
<dbReference type="SUPFAM" id="SSF51735">
    <property type="entry name" value="NAD(P)-binding Rossmann-fold domains"/>
    <property type="match status" value="1"/>
</dbReference>
<reference evidence="5 6" key="1">
    <citation type="submission" date="2019-09" db="EMBL/GenBank/DDBJ databases">
        <title>Hydrogenophaga aromatica sp. nov., isolated from a para-xylene-degrading enrichment culture.</title>
        <authorList>
            <person name="Tancsics A."/>
            <person name="Banerjee S."/>
        </authorList>
    </citation>
    <scope>NUCLEOTIDE SEQUENCE [LARGE SCALE GENOMIC DNA]</scope>
    <source>
        <strain evidence="5 6">D2P1</strain>
    </source>
</reference>
<keyword evidence="2" id="KW-0560">Oxidoreductase</keyword>
<dbReference type="InterPro" id="IPR002347">
    <property type="entry name" value="SDR_fam"/>
</dbReference>
<dbReference type="InterPro" id="IPR036291">
    <property type="entry name" value="NAD(P)-bd_dom_sf"/>
</dbReference>
<gene>
    <name evidence="5" type="ORF">F3K02_24970</name>
</gene>
<dbReference type="InterPro" id="IPR057326">
    <property type="entry name" value="KR_dom"/>
</dbReference>